<keyword evidence="2" id="KW-0472">Membrane</keyword>
<protein>
    <recommendedName>
        <fullName evidence="4">Ycf66-like protein</fullName>
    </recommendedName>
</protein>
<feature type="compositionally biased region" description="Polar residues" evidence="1">
    <location>
        <begin position="216"/>
        <end position="225"/>
    </location>
</feature>
<dbReference type="AlphaFoldDB" id="A0A0D5A1Z9"/>
<evidence type="ECO:0000256" key="1">
    <source>
        <dbReference type="SAM" id="MobiDB-lite"/>
    </source>
</evidence>
<gene>
    <name evidence="3" type="ORF">FA02_0176</name>
</gene>
<feature type="compositionally biased region" description="Polar residues" evidence="1">
    <location>
        <begin position="233"/>
        <end position="264"/>
    </location>
</feature>
<dbReference type="Pfam" id="PF07444">
    <property type="entry name" value="Ycf66_N"/>
    <property type="match status" value="1"/>
</dbReference>
<feature type="transmembrane region" description="Helical" evidence="2">
    <location>
        <begin position="38"/>
        <end position="56"/>
    </location>
</feature>
<feature type="compositionally biased region" description="Basic and acidic residues" evidence="1">
    <location>
        <begin position="116"/>
        <end position="126"/>
    </location>
</feature>
<name>A0A0D5A1Z9_PROMR</name>
<feature type="compositionally biased region" description="Basic and acidic residues" evidence="1">
    <location>
        <begin position="311"/>
        <end position="320"/>
    </location>
</feature>
<sequence length="320" mass="35780">MVNASLNWASIVGIVLAVCGAGLYFLRSFKPALARDYDVFFAAIGLLCGGILFFQGWRLDPILQFGQFLLAGTTVFFAYESVRLRGIATDQARRSSYFDDEPELPRSSRGGLADADSDRNYDRFEESQPINRRFAGREDYQEEYSDDENYGRRPSRAAIPEQAVSRRPRNISSSEINSRGAERDRRMERFNSESSSDRPSSFGDRRTSRQEIRQGTRPSASGQTSSRRRNGAPPTQTSSSRLNSDNSTRPSTGSKRPSKTNNNIEDAAFSSAEKGVRRASRRSAKNPGVNPSNQRPSSKSSYSSSTRKSRPRDNSSRFDD</sequence>
<feature type="compositionally biased region" description="Low complexity" evidence="1">
    <location>
        <begin position="295"/>
        <end position="306"/>
    </location>
</feature>
<dbReference type="InterPro" id="IPR010004">
    <property type="entry name" value="Uncharacterised_Ycf66"/>
</dbReference>
<evidence type="ECO:0008006" key="4">
    <source>
        <dbReference type="Google" id="ProtNLM"/>
    </source>
</evidence>
<dbReference type="EMBL" id="KJ947870">
    <property type="protein sequence ID" value="AJW30444.1"/>
    <property type="molecule type" value="Genomic_DNA"/>
</dbReference>
<evidence type="ECO:0000313" key="3">
    <source>
        <dbReference type="EMBL" id="AJW30444.1"/>
    </source>
</evidence>
<feature type="transmembrane region" description="Helical" evidence="2">
    <location>
        <begin position="62"/>
        <end position="79"/>
    </location>
</feature>
<feature type="compositionally biased region" description="Basic and acidic residues" evidence="1">
    <location>
        <begin position="180"/>
        <end position="191"/>
    </location>
</feature>
<reference evidence="3" key="1">
    <citation type="submission" date="2014-06" db="EMBL/GenBank/DDBJ databases">
        <authorList>
            <person name="Berube P.M."/>
        </authorList>
    </citation>
    <scope>NUCLEOTIDE SEQUENCE</scope>
    <source>
        <strain evidence="3">P0902-H212</strain>
    </source>
</reference>
<organism evidence="3">
    <name type="scientific">Prochlorococcus marinus str. P0902-H212</name>
    <dbReference type="NCBI Taxonomy" id="1620696"/>
    <lineage>
        <taxon>Bacteria</taxon>
        <taxon>Bacillati</taxon>
        <taxon>Cyanobacteriota</taxon>
        <taxon>Cyanophyceae</taxon>
        <taxon>Synechococcales</taxon>
        <taxon>Prochlorococcaceae</taxon>
        <taxon>Prochlorococcus</taxon>
    </lineage>
</organism>
<evidence type="ECO:0000256" key="2">
    <source>
        <dbReference type="SAM" id="Phobius"/>
    </source>
</evidence>
<feature type="transmembrane region" description="Helical" evidence="2">
    <location>
        <begin position="6"/>
        <end position="26"/>
    </location>
</feature>
<keyword evidence="2" id="KW-0812">Transmembrane</keyword>
<feature type="region of interest" description="Disordered" evidence="1">
    <location>
        <begin position="96"/>
        <end position="320"/>
    </location>
</feature>
<proteinExistence type="predicted"/>
<feature type="compositionally biased region" description="Basic and acidic residues" evidence="1">
    <location>
        <begin position="203"/>
        <end position="214"/>
    </location>
</feature>
<keyword evidence="2" id="KW-1133">Transmembrane helix</keyword>
<accession>A0A0D5A1Z9</accession>